<feature type="compositionally biased region" description="Polar residues" evidence="2">
    <location>
        <begin position="737"/>
        <end position="759"/>
    </location>
</feature>
<evidence type="ECO:0000313" key="4">
    <source>
        <dbReference type="Proteomes" id="UP000799291"/>
    </source>
</evidence>
<reference evidence="3" key="1">
    <citation type="journal article" date="2020" name="Stud. Mycol.">
        <title>101 Dothideomycetes genomes: a test case for predicting lifestyles and emergence of pathogens.</title>
        <authorList>
            <person name="Haridas S."/>
            <person name="Albert R."/>
            <person name="Binder M."/>
            <person name="Bloem J."/>
            <person name="Labutti K."/>
            <person name="Salamov A."/>
            <person name="Andreopoulos B."/>
            <person name="Baker S."/>
            <person name="Barry K."/>
            <person name="Bills G."/>
            <person name="Bluhm B."/>
            <person name="Cannon C."/>
            <person name="Castanera R."/>
            <person name="Culley D."/>
            <person name="Daum C."/>
            <person name="Ezra D."/>
            <person name="Gonzalez J."/>
            <person name="Henrissat B."/>
            <person name="Kuo A."/>
            <person name="Liang C."/>
            <person name="Lipzen A."/>
            <person name="Lutzoni F."/>
            <person name="Magnuson J."/>
            <person name="Mondo S."/>
            <person name="Nolan M."/>
            <person name="Ohm R."/>
            <person name="Pangilinan J."/>
            <person name="Park H.-J."/>
            <person name="Ramirez L."/>
            <person name="Alfaro M."/>
            <person name="Sun H."/>
            <person name="Tritt A."/>
            <person name="Yoshinaga Y."/>
            <person name="Zwiers L.-H."/>
            <person name="Turgeon B."/>
            <person name="Goodwin S."/>
            <person name="Spatafora J."/>
            <person name="Crous P."/>
            <person name="Grigoriev I."/>
        </authorList>
    </citation>
    <scope>NUCLEOTIDE SEQUENCE</scope>
    <source>
        <strain evidence="3">CBS 122367</strain>
    </source>
</reference>
<feature type="region of interest" description="Disordered" evidence="2">
    <location>
        <begin position="309"/>
        <end position="372"/>
    </location>
</feature>
<dbReference type="AlphaFoldDB" id="A0A6G1JGS4"/>
<protein>
    <submittedName>
        <fullName evidence="3">Uncharacterized protein</fullName>
    </submittedName>
</protein>
<evidence type="ECO:0000256" key="2">
    <source>
        <dbReference type="SAM" id="MobiDB-lite"/>
    </source>
</evidence>
<keyword evidence="1" id="KW-0175">Coiled coil</keyword>
<dbReference type="EMBL" id="MU005572">
    <property type="protein sequence ID" value="KAF2689343.1"/>
    <property type="molecule type" value="Genomic_DNA"/>
</dbReference>
<accession>A0A6G1JGS4</accession>
<feature type="compositionally biased region" description="Basic and acidic residues" evidence="2">
    <location>
        <begin position="79"/>
        <end position="91"/>
    </location>
</feature>
<evidence type="ECO:0000313" key="3">
    <source>
        <dbReference type="EMBL" id="KAF2689343.1"/>
    </source>
</evidence>
<sequence length="778" mass="86345">MLKAPEASIDPSRKRKRSDSGAEADIIREKKNKWRDERGSDVTERLESAVTHPVSETPPSEAAVCLPSETQLSDQSASDMERAPRLQESSRDATSNGEEIDQLQERFIDESQALFRCIGECPERAEIKRHFDASIATMTKFIASVYSRVLCIETEKIHDLTSGVAELEGLRGKPTQKTSERLKQLSESIEAYPRATFESQNEILTTHPPLPDQDLSRQLDYERQRSISLENEVVAVKARLAALDGQDRLAKERGSGGSRAANVQELESKLDIAISNQECMRKEFDSFSEQSTRNLRALDQRMVVIEESRDKRSERLTPESIQSASDVGFSTRGTRSPEGRAESLALKQSQGLEAGSKNLNKQRKRVNTTSSAKSLERLSADVDNLNRVCDTGAKTCMHSIKDSTPDEVQWQSEQLAKVWDPVDTSLRLENRVADLEEQLADSSLNTFQNAAVPEYLTSSIDELRAHYSEVNSKLESHDNQIARLKAETNTKASDITKDVAQKLDHLQGKARQFHSAIIRHAELINICTYKLKSWAPIGKEPGHLADEDCQLLYSHGGYITSHEAKISKIEQELNQIDIATIRGELESLWKAIVSLSDCFERQGGDDRAISDVPTTTNGNAGASFVRQDEVDSSAMDCDPPLNADHDISHACGSTGEKNQVDSTTVSHGHTIVNDSGSTVQQNQVHSTAVSRDPAFYVDRDDLHSSGSKVQLNHVDSTKANHGSPSHAHHANPDTRRSQQTSTPFDVAKSVQSDENTTIAPSAPYNFRERRPWSRHGDT</sequence>
<feature type="region of interest" description="Disordered" evidence="2">
    <location>
        <begin position="715"/>
        <end position="778"/>
    </location>
</feature>
<feature type="compositionally biased region" description="Basic and acidic residues" evidence="2">
    <location>
        <begin position="25"/>
        <end position="47"/>
    </location>
</feature>
<proteinExistence type="predicted"/>
<evidence type="ECO:0000256" key="1">
    <source>
        <dbReference type="SAM" id="Coils"/>
    </source>
</evidence>
<feature type="compositionally biased region" description="Polar residues" evidence="2">
    <location>
        <begin position="655"/>
        <end position="689"/>
    </location>
</feature>
<dbReference type="Proteomes" id="UP000799291">
    <property type="component" value="Unassembled WGS sequence"/>
</dbReference>
<feature type="region of interest" description="Disordered" evidence="2">
    <location>
        <begin position="646"/>
        <end position="692"/>
    </location>
</feature>
<feature type="region of interest" description="Disordered" evidence="2">
    <location>
        <begin position="1"/>
        <end position="98"/>
    </location>
</feature>
<name>A0A6G1JGS4_9PLEO</name>
<gene>
    <name evidence="3" type="ORF">K458DRAFT_427533</name>
</gene>
<feature type="coiled-coil region" evidence="1">
    <location>
        <begin position="425"/>
        <end position="487"/>
    </location>
</feature>
<feature type="compositionally biased region" description="Basic and acidic residues" evidence="2">
    <location>
        <begin position="766"/>
        <end position="778"/>
    </location>
</feature>
<keyword evidence="4" id="KW-1185">Reference proteome</keyword>
<organism evidence="3 4">
    <name type="scientific">Lentithecium fluviatile CBS 122367</name>
    <dbReference type="NCBI Taxonomy" id="1168545"/>
    <lineage>
        <taxon>Eukaryota</taxon>
        <taxon>Fungi</taxon>
        <taxon>Dikarya</taxon>
        <taxon>Ascomycota</taxon>
        <taxon>Pezizomycotina</taxon>
        <taxon>Dothideomycetes</taxon>
        <taxon>Pleosporomycetidae</taxon>
        <taxon>Pleosporales</taxon>
        <taxon>Massarineae</taxon>
        <taxon>Lentitheciaceae</taxon>
        <taxon>Lentithecium</taxon>
    </lineage>
</organism>
<feature type="compositionally biased region" description="Polar residues" evidence="2">
    <location>
        <begin position="68"/>
        <end position="78"/>
    </location>
</feature>